<evidence type="ECO:0000313" key="3">
    <source>
        <dbReference type="Proteomes" id="UP001589608"/>
    </source>
</evidence>
<dbReference type="InterPro" id="IPR015421">
    <property type="entry name" value="PyrdxlP-dep_Trfase_major"/>
</dbReference>
<keyword evidence="2" id="KW-0032">Aminotransferase</keyword>
<dbReference type="CDD" id="cd00609">
    <property type="entry name" value="AAT_like"/>
    <property type="match status" value="1"/>
</dbReference>
<dbReference type="InterPro" id="IPR015422">
    <property type="entry name" value="PyrdxlP-dep_Trfase_small"/>
</dbReference>
<sequence length="382" mass="40111">MITQFTPRPGVLDLGWGHPRPDLLPVAGWRRATASALEEYTWQALTYGATAGPAPLVEWLGAHLPGADAGSFGPGECFVTAGASQALALAGAVLVRPGDVVLAAAPTYHLAFTPIRDLGATLLPAPGDGDGPDPDATAALVDRLRREGRRVTALYLVPTFANPSGTSLPPDRRAALIRFAQRSGVTIIEDDTYREMAYDGPAPPSLWSRSGGDGVVRLGSFAKTVAPGLRLGWINAGAGTVRSIAALGHVHSGGGVNHTNALAMAAFGRSGDYDRHLARVRDAYREQRDALARHLRAAAPELAFTLPAGGWFLWVHLPPGLTAEALQSRAEHHGVGFAPGPLFYCDGAGGSQYIRLAFSMLPPDDLATAAHRLAAAVTARQR</sequence>
<dbReference type="RefSeq" id="WP_223093738.1">
    <property type="nucleotide sequence ID" value="NZ_CP061913.1"/>
</dbReference>
<feature type="domain" description="Aminotransferase class I/classII large" evidence="1">
    <location>
        <begin position="46"/>
        <end position="373"/>
    </location>
</feature>
<dbReference type="Proteomes" id="UP001589608">
    <property type="component" value="Unassembled WGS sequence"/>
</dbReference>
<dbReference type="EMBL" id="JBHMCA010000060">
    <property type="protein sequence ID" value="MFB9448979.1"/>
    <property type="molecule type" value="Genomic_DNA"/>
</dbReference>
<reference evidence="2 3" key="1">
    <citation type="submission" date="2024-09" db="EMBL/GenBank/DDBJ databases">
        <authorList>
            <person name="Sun Q."/>
            <person name="Mori K."/>
        </authorList>
    </citation>
    <scope>NUCLEOTIDE SEQUENCE [LARGE SCALE GENOMIC DNA]</scope>
    <source>
        <strain evidence="2 3">JCM 3307</strain>
    </source>
</reference>
<dbReference type="Pfam" id="PF00155">
    <property type="entry name" value="Aminotran_1_2"/>
    <property type="match status" value="1"/>
</dbReference>
<keyword evidence="3" id="KW-1185">Reference proteome</keyword>
<organism evidence="2 3">
    <name type="scientific">Dactylosporangium vinaceum</name>
    <dbReference type="NCBI Taxonomy" id="53362"/>
    <lineage>
        <taxon>Bacteria</taxon>
        <taxon>Bacillati</taxon>
        <taxon>Actinomycetota</taxon>
        <taxon>Actinomycetes</taxon>
        <taxon>Micromonosporales</taxon>
        <taxon>Micromonosporaceae</taxon>
        <taxon>Dactylosporangium</taxon>
    </lineage>
</organism>
<name>A0ABV5MJD0_9ACTN</name>
<gene>
    <name evidence="2" type="ORF">ACFFTR_38385</name>
</gene>
<dbReference type="InterPro" id="IPR004839">
    <property type="entry name" value="Aminotransferase_I/II_large"/>
</dbReference>
<dbReference type="Gene3D" id="3.90.1150.10">
    <property type="entry name" value="Aspartate Aminotransferase, domain 1"/>
    <property type="match status" value="1"/>
</dbReference>
<comment type="caution">
    <text evidence="2">The sequence shown here is derived from an EMBL/GenBank/DDBJ whole genome shotgun (WGS) entry which is preliminary data.</text>
</comment>
<dbReference type="SUPFAM" id="SSF53383">
    <property type="entry name" value="PLP-dependent transferases"/>
    <property type="match status" value="1"/>
</dbReference>
<evidence type="ECO:0000313" key="2">
    <source>
        <dbReference type="EMBL" id="MFB9448979.1"/>
    </source>
</evidence>
<evidence type="ECO:0000259" key="1">
    <source>
        <dbReference type="Pfam" id="PF00155"/>
    </source>
</evidence>
<dbReference type="InterPro" id="IPR015424">
    <property type="entry name" value="PyrdxlP-dep_Trfase"/>
</dbReference>
<dbReference type="Gene3D" id="3.40.640.10">
    <property type="entry name" value="Type I PLP-dependent aspartate aminotransferase-like (Major domain)"/>
    <property type="match status" value="1"/>
</dbReference>
<dbReference type="GO" id="GO:0008483">
    <property type="term" value="F:transaminase activity"/>
    <property type="evidence" value="ECO:0007669"/>
    <property type="project" value="UniProtKB-KW"/>
</dbReference>
<protein>
    <submittedName>
        <fullName evidence="2">PLP-dependent aminotransferase family protein</fullName>
    </submittedName>
</protein>
<dbReference type="PANTHER" id="PTHR42858:SF1">
    <property type="entry name" value="LD15494P"/>
    <property type="match status" value="1"/>
</dbReference>
<accession>A0ABV5MJD0</accession>
<proteinExistence type="predicted"/>
<dbReference type="PANTHER" id="PTHR42858">
    <property type="entry name" value="AMINOTRANSFERASE"/>
    <property type="match status" value="1"/>
</dbReference>
<keyword evidence="2" id="KW-0808">Transferase</keyword>